<dbReference type="Proteomes" id="UP001427805">
    <property type="component" value="Unassembled WGS sequence"/>
</dbReference>
<keyword evidence="1 5" id="KW-0808">Transferase</keyword>
<evidence type="ECO:0000259" key="4">
    <source>
        <dbReference type="Pfam" id="PF12804"/>
    </source>
</evidence>
<protein>
    <submittedName>
        <fullName evidence="5">NTP transferase domain-containing protein</fullName>
    </submittedName>
</protein>
<evidence type="ECO:0000256" key="3">
    <source>
        <dbReference type="ARBA" id="ARBA00022842"/>
    </source>
</evidence>
<dbReference type="InterPro" id="IPR025877">
    <property type="entry name" value="MobA-like_NTP_Trfase"/>
</dbReference>
<dbReference type="PANTHER" id="PTHR43584:SF8">
    <property type="entry name" value="N-ACETYLMURAMATE ALPHA-1-PHOSPHATE URIDYLYLTRANSFERASE"/>
    <property type="match status" value="1"/>
</dbReference>
<organism evidence="5 6">
    <name type="scientific">Sphingomonas rustica</name>
    <dbReference type="NCBI Taxonomy" id="3103142"/>
    <lineage>
        <taxon>Bacteria</taxon>
        <taxon>Pseudomonadati</taxon>
        <taxon>Pseudomonadota</taxon>
        <taxon>Alphaproteobacteria</taxon>
        <taxon>Sphingomonadales</taxon>
        <taxon>Sphingomonadaceae</taxon>
        <taxon>Sphingomonas</taxon>
    </lineage>
</organism>
<evidence type="ECO:0000256" key="1">
    <source>
        <dbReference type="ARBA" id="ARBA00022679"/>
    </source>
</evidence>
<dbReference type="Gene3D" id="3.90.550.10">
    <property type="entry name" value="Spore Coat Polysaccharide Biosynthesis Protein SpsA, Chain A"/>
    <property type="match status" value="1"/>
</dbReference>
<dbReference type="Pfam" id="PF12804">
    <property type="entry name" value="NTP_transf_3"/>
    <property type="match status" value="1"/>
</dbReference>
<evidence type="ECO:0000313" key="5">
    <source>
        <dbReference type="EMBL" id="MEN3749622.1"/>
    </source>
</evidence>
<name>A0ABV0BGX6_9SPHN</name>
<dbReference type="InterPro" id="IPR050065">
    <property type="entry name" value="GlmU-like"/>
</dbReference>
<accession>A0ABV0BGX6</accession>
<keyword evidence="2" id="KW-0548">Nucleotidyltransferase</keyword>
<evidence type="ECO:0000313" key="6">
    <source>
        <dbReference type="Proteomes" id="UP001427805"/>
    </source>
</evidence>
<dbReference type="RefSeq" id="WP_346248667.1">
    <property type="nucleotide sequence ID" value="NZ_JBDIZK010000015.1"/>
</dbReference>
<gene>
    <name evidence="5" type="ORF">TPR58_20785</name>
</gene>
<keyword evidence="3" id="KW-0460">Magnesium</keyword>
<dbReference type="EMBL" id="JBDIZK010000015">
    <property type="protein sequence ID" value="MEN3749622.1"/>
    <property type="molecule type" value="Genomic_DNA"/>
</dbReference>
<dbReference type="GO" id="GO:0016740">
    <property type="term" value="F:transferase activity"/>
    <property type="evidence" value="ECO:0007669"/>
    <property type="project" value="UniProtKB-KW"/>
</dbReference>
<dbReference type="PANTHER" id="PTHR43584">
    <property type="entry name" value="NUCLEOTIDYL TRANSFERASE"/>
    <property type="match status" value="1"/>
</dbReference>
<sequence>MIDTAILLAAGEGSRLRSAAPYKPLCPVGGRPLIDHAIGGLAQAGIRQVVVVLGYGADRIEAHLAATAWPVAVHTVRVADHREPNGVSVLAARAQLAGRDALLAMCDHLVDPELYRRVAQAGTGGGARLAIDRRIDSDWVDLDDVTCVRTEGDCIVAIGKGLAAYDCFDTGVFAIGPALFAALASLASPSLTEGMRVLAAQGSASTLDCSDIDWIDVDDQPALDKAEAWLHRLSTKRAAAA</sequence>
<reference evidence="5 6" key="1">
    <citation type="submission" date="2024-05" db="EMBL/GenBank/DDBJ databases">
        <title>Sphingomonas sp. HF-S3 16S ribosomal RNA gene Genome sequencing and assembly.</title>
        <authorList>
            <person name="Lee H."/>
        </authorList>
    </citation>
    <scope>NUCLEOTIDE SEQUENCE [LARGE SCALE GENOMIC DNA]</scope>
    <source>
        <strain evidence="5 6">HF-S3</strain>
    </source>
</reference>
<comment type="caution">
    <text evidence="5">The sequence shown here is derived from an EMBL/GenBank/DDBJ whole genome shotgun (WGS) entry which is preliminary data.</text>
</comment>
<feature type="domain" description="MobA-like NTP transferase" evidence="4">
    <location>
        <begin position="5"/>
        <end position="131"/>
    </location>
</feature>
<dbReference type="InterPro" id="IPR029044">
    <property type="entry name" value="Nucleotide-diphossugar_trans"/>
</dbReference>
<keyword evidence="6" id="KW-1185">Reference proteome</keyword>
<evidence type="ECO:0000256" key="2">
    <source>
        <dbReference type="ARBA" id="ARBA00022695"/>
    </source>
</evidence>
<dbReference type="SUPFAM" id="SSF53448">
    <property type="entry name" value="Nucleotide-diphospho-sugar transferases"/>
    <property type="match status" value="1"/>
</dbReference>
<proteinExistence type="predicted"/>